<accession>A0ABV0V8K4</accession>
<sequence length="127" mass="15053">MFKAVYNPVLYRNMFARQYFHAVFPYLYMRESPMAAKNRQVLVHPDEDSPTRGQRPCIKKYSPGKRRWKDLLSCSSWSTSGFEDRNEPKSCGPVPDRLYKSSHRWTLLVCQRGRTGCTRRIFDLWVV</sequence>
<proteinExistence type="predicted"/>
<keyword evidence="2" id="KW-1185">Reference proteome</keyword>
<evidence type="ECO:0000313" key="2">
    <source>
        <dbReference type="Proteomes" id="UP001482620"/>
    </source>
</evidence>
<protein>
    <submittedName>
        <fullName evidence="1">Uncharacterized protein</fullName>
    </submittedName>
</protein>
<dbReference type="EMBL" id="JAHRIQ010097804">
    <property type="protein sequence ID" value="MEQ2253436.1"/>
    <property type="molecule type" value="Genomic_DNA"/>
</dbReference>
<gene>
    <name evidence="1" type="ORF">ILYODFUR_032080</name>
</gene>
<name>A0ABV0V8K4_9TELE</name>
<dbReference type="Proteomes" id="UP001482620">
    <property type="component" value="Unassembled WGS sequence"/>
</dbReference>
<evidence type="ECO:0000313" key="1">
    <source>
        <dbReference type="EMBL" id="MEQ2253436.1"/>
    </source>
</evidence>
<comment type="caution">
    <text evidence="1">The sequence shown here is derived from an EMBL/GenBank/DDBJ whole genome shotgun (WGS) entry which is preliminary data.</text>
</comment>
<reference evidence="1 2" key="1">
    <citation type="submission" date="2021-06" db="EMBL/GenBank/DDBJ databases">
        <authorList>
            <person name="Palmer J.M."/>
        </authorList>
    </citation>
    <scope>NUCLEOTIDE SEQUENCE [LARGE SCALE GENOMIC DNA]</scope>
    <source>
        <strain evidence="2">if_2019</strain>
        <tissue evidence="1">Muscle</tissue>
    </source>
</reference>
<organism evidence="1 2">
    <name type="scientific">Ilyodon furcidens</name>
    <name type="common">goldbreast splitfin</name>
    <dbReference type="NCBI Taxonomy" id="33524"/>
    <lineage>
        <taxon>Eukaryota</taxon>
        <taxon>Metazoa</taxon>
        <taxon>Chordata</taxon>
        <taxon>Craniata</taxon>
        <taxon>Vertebrata</taxon>
        <taxon>Euteleostomi</taxon>
        <taxon>Actinopterygii</taxon>
        <taxon>Neopterygii</taxon>
        <taxon>Teleostei</taxon>
        <taxon>Neoteleostei</taxon>
        <taxon>Acanthomorphata</taxon>
        <taxon>Ovalentaria</taxon>
        <taxon>Atherinomorphae</taxon>
        <taxon>Cyprinodontiformes</taxon>
        <taxon>Goodeidae</taxon>
        <taxon>Ilyodon</taxon>
    </lineage>
</organism>